<gene>
    <name evidence="1" type="ORF">K7C98_43110</name>
</gene>
<evidence type="ECO:0000313" key="2">
    <source>
        <dbReference type="Proteomes" id="UP001139031"/>
    </source>
</evidence>
<reference evidence="1" key="1">
    <citation type="submission" date="2021-08" db="EMBL/GenBank/DDBJ databases">
        <authorList>
            <person name="Stevens D.C."/>
        </authorList>
    </citation>
    <scope>NUCLEOTIDE SEQUENCE</scope>
    <source>
        <strain evidence="1">DSM 53165</strain>
    </source>
</reference>
<name>A0ABS7U6W3_9BACT</name>
<dbReference type="EMBL" id="JAIRAU010000060">
    <property type="protein sequence ID" value="MBZ5716065.1"/>
    <property type="molecule type" value="Genomic_DNA"/>
</dbReference>
<protein>
    <submittedName>
        <fullName evidence="1">Uncharacterized protein</fullName>
    </submittedName>
</protein>
<accession>A0ABS7U6W3</accession>
<dbReference type="Proteomes" id="UP001139031">
    <property type="component" value="Unassembled WGS sequence"/>
</dbReference>
<dbReference type="RefSeq" id="WP_224197807.1">
    <property type="nucleotide sequence ID" value="NZ_JAIRAU010000060.1"/>
</dbReference>
<keyword evidence="2" id="KW-1185">Reference proteome</keyword>
<proteinExistence type="predicted"/>
<comment type="caution">
    <text evidence="1">The sequence shown here is derived from an EMBL/GenBank/DDBJ whole genome shotgun (WGS) entry which is preliminary data.</text>
</comment>
<evidence type="ECO:0000313" key="1">
    <source>
        <dbReference type="EMBL" id="MBZ5716065.1"/>
    </source>
</evidence>
<organism evidence="1 2">
    <name type="scientific">Nannocystis pusilla</name>
    <dbReference type="NCBI Taxonomy" id="889268"/>
    <lineage>
        <taxon>Bacteria</taxon>
        <taxon>Pseudomonadati</taxon>
        <taxon>Myxococcota</taxon>
        <taxon>Polyangia</taxon>
        <taxon>Nannocystales</taxon>
        <taxon>Nannocystaceae</taxon>
        <taxon>Nannocystis</taxon>
    </lineage>
</organism>
<sequence>MAGDVQKQLGELEQLASNLGVRVCYEAMTGLSQGSGGLCKVRGEWRVIMDKRLKPAERLQVLADSLKGFDTEAHFVSPQVRALLGEA</sequence>